<dbReference type="Pfam" id="PF04784">
    <property type="entry name" value="DUF547"/>
    <property type="match status" value="1"/>
</dbReference>
<reference evidence="2 3" key="1">
    <citation type="submission" date="2024-08" db="EMBL/GenBank/DDBJ databases">
        <authorList>
            <person name="Cucini C."/>
            <person name="Frati F."/>
        </authorList>
    </citation>
    <scope>NUCLEOTIDE SEQUENCE [LARGE SCALE GENOMIC DNA]</scope>
</reference>
<sequence>MDYLWEITDFWEKTKGLCGYLELNLEEIYHGILRCNKPHPTKQVPVLYENEDDERLIGIPREFLTGYLGLERLDPRIHFALSIGCKACPPIQIFSLHEHECQLDEVAKNYVRSRVKIDADRRIVKLPILFLWYEEDFGNNRRVMLWYLKRFLLAKDALKIRKLVTSRRCIYFHYESFDYQLDPYVRRHPSPTCVDVDHRKAITTYWGINY</sequence>
<protein>
    <recommendedName>
        <fullName evidence="1">DUF547 domain-containing protein</fullName>
    </recommendedName>
</protein>
<dbReference type="InterPro" id="IPR006869">
    <property type="entry name" value="DUF547"/>
</dbReference>
<proteinExistence type="predicted"/>
<gene>
    <name evidence="2" type="ORF">ODALV1_LOCUS29072</name>
</gene>
<dbReference type="Proteomes" id="UP001642540">
    <property type="component" value="Unassembled WGS sequence"/>
</dbReference>
<feature type="domain" description="DUF547" evidence="1">
    <location>
        <begin position="5"/>
        <end position="111"/>
    </location>
</feature>
<name>A0ABP1S3E8_9HEXA</name>
<evidence type="ECO:0000313" key="3">
    <source>
        <dbReference type="Proteomes" id="UP001642540"/>
    </source>
</evidence>
<dbReference type="PANTHER" id="PTHR46361:SF3">
    <property type="entry name" value="ELECTRON CARRIER_ PROTEIN DISULFIDE OXIDOREDUCTASE"/>
    <property type="match status" value="1"/>
</dbReference>
<evidence type="ECO:0000259" key="1">
    <source>
        <dbReference type="Pfam" id="PF04784"/>
    </source>
</evidence>
<dbReference type="EMBL" id="CAXLJM020000148">
    <property type="protein sequence ID" value="CAL8142507.1"/>
    <property type="molecule type" value="Genomic_DNA"/>
</dbReference>
<dbReference type="PANTHER" id="PTHR46361">
    <property type="entry name" value="ELECTRON CARRIER/ PROTEIN DISULFIDE OXIDOREDUCTASE"/>
    <property type="match status" value="1"/>
</dbReference>
<accession>A0ABP1S3E8</accession>
<evidence type="ECO:0000313" key="2">
    <source>
        <dbReference type="EMBL" id="CAL8142507.1"/>
    </source>
</evidence>
<keyword evidence="3" id="KW-1185">Reference proteome</keyword>
<organism evidence="2 3">
    <name type="scientific">Orchesella dallaii</name>
    <dbReference type="NCBI Taxonomy" id="48710"/>
    <lineage>
        <taxon>Eukaryota</taxon>
        <taxon>Metazoa</taxon>
        <taxon>Ecdysozoa</taxon>
        <taxon>Arthropoda</taxon>
        <taxon>Hexapoda</taxon>
        <taxon>Collembola</taxon>
        <taxon>Entomobryomorpha</taxon>
        <taxon>Entomobryoidea</taxon>
        <taxon>Orchesellidae</taxon>
        <taxon>Orchesellinae</taxon>
        <taxon>Orchesella</taxon>
    </lineage>
</organism>
<comment type="caution">
    <text evidence="2">The sequence shown here is derived from an EMBL/GenBank/DDBJ whole genome shotgun (WGS) entry which is preliminary data.</text>
</comment>